<dbReference type="Proteomes" id="UP000551758">
    <property type="component" value="Unassembled WGS sequence"/>
</dbReference>
<evidence type="ECO:0000313" key="2">
    <source>
        <dbReference type="Proteomes" id="UP000551758"/>
    </source>
</evidence>
<dbReference type="AlphaFoldDB" id="A0A7J7FNU4"/>
<organism evidence="1 2">
    <name type="scientific">Diceros bicornis minor</name>
    <name type="common">South-central black rhinoceros</name>
    <dbReference type="NCBI Taxonomy" id="77932"/>
    <lineage>
        <taxon>Eukaryota</taxon>
        <taxon>Metazoa</taxon>
        <taxon>Chordata</taxon>
        <taxon>Craniata</taxon>
        <taxon>Vertebrata</taxon>
        <taxon>Euteleostomi</taxon>
        <taxon>Mammalia</taxon>
        <taxon>Eutheria</taxon>
        <taxon>Laurasiatheria</taxon>
        <taxon>Perissodactyla</taxon>
        <taxon>Rhinocerotidae</taxon>
        <taxon>Diceros</taxon>
    </lineage>
</organism>
<name>A0A7J7FNU4_DICBM</name>
<sequence>MPEELHEVAGQTLSMPWQYPPEGGPYERTWCQQTSPNELLHHHHDSAEGGGLGALMVWKLQLFQELGHYSQKHQPGGVSR</sequence>
<accession>A0A7J7FNU4</accession>
<proteinExistence type="predicted"/>
<protein>
    <submittedName>
        <fullName evidence="1">Uncharacterized protein</fullName>
    </submittedName>
</protein>
<reference evidence="1 2" key="1">
    <citation type="journal article" date="2020" name="Mol. Biol. Evol.">
        <title>Interspecific Gene Flow and the Evolution of Specialization in Black and White Rhinoceros.</title>
        <authorList>
            <person name="Moodley Y."/>
            <person name="Westbury M.V."/>
            <person name="Russo I.M."/>
            <person name="Gopalakrishnan S."/>
            <person name="Rakotoarivelo A."/>
            <person name="Olsen R.A."/>
            <person name="Prost S."/>
            <person name="Tunstall T."/>
            <person name="Ryder O.A."/>
            <person name="Dalen L."/>
            <person name="Bruford M.W."/>
        </authorList>
    </citation>
    <scope>NUCLEOTIDE SEQUENCE [LARGE SCALE GENOMIC DNA]</scope>
    <source>
        <strain evidence="1">SBR-YM</strain>
        <tissue evidence="1">Skin</tissue>
    </source>
</reference>
<evidence type="ECO:0000313" key="1">
    <source>
        <dbReference type="EMBL" id="KAF5929699.1"/>
    </source>
</evidence>
<comment type="caution">
    <text evidence="1">The sequence shown here is derived from an EMBL/GenBank/DDBJ whole genome shotgun (WGS) entry which is preliminary data.</text>
</comment>
<gene>
    <name evidence="1" type="ORF">HPG69_002422</name>
</gene>
<dbReference type="EMBL" id="JACDTQ010000017">
    <property type="protein sequence ID" value="KAF5929699.1"/>
    <property type="molecule type" value="Genomic_DNA"/>
</dbReference>
<keyword evidence="2" id="KW-1185">Reference proteome</keyword>